<protein>
    <recommendedName>
        <fullName evidence="3">Permuted papain-like amidase YaeF/Yiix C92 family enzyme</fullName>
    </recommendedName>
</protein>
<dbReference type="OrthoDB" id="195541at2"/>
<organism evidence="1 2">
    <name type="scientific">Flavobacterium piscinae</name>
    <dbReference type="NCBI Taxonomy" id="2506424"/>
    <lineage>
        <taxon>Bacteria</taxon>
        <taxon>Pseudomonadati</taxon>
        <taxon>Bacteroidota</taxon>
        <taxon>Flavobacteriia</taxon>
        <taxon>Flavobacteriales</taxon>
        <taxon>Flavobacteriaceae</taxon>
        <taxon>Flavobacterium</taxon>
    </lineage>
</organism>
<sequence length="205" mass="23401">MAKFILFFLLFSWFVFPQKTSLRNGDLLFQKMNCGELCDAIHAVTDGFNGNDFSHLGLVVIENDSVFIIEAAGNAVRKVTLEQFTKNTETTMLIGRVKLKYKKLIPKVISFSKQQIGIPYDDDYLYDNGKYYCSELIYDAFLNAYGKPFFELQPMTFKQPESNEFFSAWVDYYQNLKIEIPEGELGCNPGGISTSNKIKIVGKLN</sequence>
<dbReference type="InterPro" id="IPR024453">
    <property type="entry name" value="Peptidase_C92"/>
</dbReference>
<dbReference type="SUPFAM" id="SSF54001">
    <property type="entry name" value="Cysteine proteinases"/>
    <property type="match status" value="1"/>
</dbReference>
<gene>
    <name evidence="1" type="ORF">EQG68_00435</name>
</gene>
<dbReference type="InterPro" id="IPR038765">
    <property type="entry name" value="Papain-like_cys_pep_sf"/>
</dbReference>
<accession>A0A4Q1L136</accession>
<name>A0A4Q1L136_9FLAO</name>
<dbReference type="RefSeq" id="WP_129462818.1">
    <property type="nucleotide sequence ID" value="NZ_SBKQ01000001.1"/>
</dbReference>
<evidence type="ECO:0000313" key="1">
    <source>
        <dbReference type="EMBL" id="RXR35394.1"/>
    </source>
</evidence>
<reference evidence="2" key="1">
    <citation type="submission" date="2019-01" db="EMBL/GenBank/DDBJ databases">
        <title>Cytophagaceae bacterium strain CAR-16.</title>
        <authorList>
            <person name="Chen W.-M."/>
        </authorList>
    </citation>
    <scope>NUCLEOTIDE SEQUENCE [LARGE SCALE GENOMIC DNA]</scope>
    <source>
        <strain evidence="2">ICH-30</strain>
    </source>
</reference>
<dbReference type="Pfam" id="PF05708">
    <property type="entry name" value="Peptidase_C92"/>
    <property type="match status" value="1"/>
</dbReference>
<dbReference type="EMBL" id="SBKQ01000001">
    <property type="protein sequence ID" value="RXR35394.1"/>
    <property type="molecule type" value="Genomic_DNA"/>
</dbReference>
<proteinExistence type="predicted"/>
<dbReference type="Proteomes" id="UP000289734">
    <property type="component" value="Unassembled WGS sequence"/>
</dbReference>
<evidence type="ECO:0000313" key="2">
    <source>
        <dbReference type="Proteomes" id="UP000289734"/>
    </source>
</evidence>
<evidence type="ECO:0008006" key="3">
    <source>
        <dbReference type="Google" id="ProtNLM"/>
    </source>
</evidence>
<dbReference type="AlphaFoldDB" id="A0A4Q1L136"/>
<dbReference type="Gene3D" id="3.90.1720.10">
    <property type="entry name" value="endopeptidase domain like (from Nostoc punctiforme)"/>
    <property type="match status" value="1"/>
</dbReference>
<keyword evidence="2" id="KW-1185">Reference proteome</keyword>
<comment type="caution">
    <text evidence="1">The sequence shown here is derived from an EMBL/GenBank/DDBJ whole genome shotgun (WGS) entry which is preliminary data.</text>
</comment>